<dbReference type="AlphaFoldDB" id="A0A6N8CTW8"/>
<evidence type="ECO:0000313" key="2">
    <source>
        <dbReference type="Proteomes" id="UP000440978"/>
    </source>
</evidence>
<evidence type="ECO:0000313" key="1">
    <source>
        <dbReference type="EMBL" id="MTT31466.1"/>
    </source>
</evidence>
<accession>A0A6N8CTW8</accession>
<comment type="caution">
    <text evidence="1">The sequence shown here is derived from an EMBL/GenBank/DDBJ whole genome shotgun (WGS) entry which is preliminary data.</text>
</comment>
<dbReference type="OrthoDB" id="9835938at2"/>
<keyword evidence="2" id="KW-1185">Reference proteome</keyword>
<gene>
    <name evidence="1" type="ORF">GMB86_05460</name>
</gene>
<dbReference type="RefSeq" id="WP_155217565.1">
    <property type="nucleotide sequence ID" value="NZ_WNHB01000006.1"/>
</dbReference>
<dbReference type="Proteomes" id="UP000440978">
    <property type="component" value="Unassembled WGS sequence"/>
</dbReference>
<dbReference type="EMBL" id="WNHB01000006">
    <property type="protein sequence ID" value="MTT31466.1"/>
    <property type="molecule type" value="Genomic_DNA"/>
</dbReference>
<protein>
    <submittedName>
        <fullName evidence="1">Uncharacterized protein</fullName>
    </submittedName>
</protein>
<organism evidence="1 2">
    <name type="scientific">Terrilactibacillus tamarindi</name>
    <dbReference type="NCBI Taxonomy" id="2599694"/>
    <lineage>
        <taxon>Bacteria</taxon>
        <taxon>Bacillati</taxon>
        <taxon>Bacillota</taxon>
        <taxon>Bacilli</taxon>
        <taxon>Bacillales</taxon>
        <taxon>Bacillaceae</taxon>
        <taxon>Terrilactibacillus</taxon>
    </lineage>
</organism>
<name>A0A6N8CTW8_9BACI</name>
<sequence>MNSLREIKNMIDDTVRDRNWRYNHTTLNRNYSICKYSGLVLVKNCDCTGCNNRKRWEYIVGNIIGGLNQIRFDWHFVPQFKHHELRSGKGRNDFLRFDFSGFRGISFFEKNPESLMQNCAIEVNEKNHFIEEQDNLIFKMKTSDFLKWEFCLKNKIPLIYIDIPLFTDSQEINKETLEDICSFIKNKLIFVEQFSRTTDFSNVYLETIDDFFIEHFTKLPGDKIVLDMDDFKENSHLQLEETCSNLTEYVNNGNFEDYVRNHYFSGIQKITGSIR</sequence>
<reference evidence="1 2" key="1">
    <citation type="submission" date="2019-11" db="EMBL/GenBank/DDBJ databases">
        <title>Terrilactibacillus tamarindus sp. nov. BCM23-1 isolated from bark of Tamarindus indica.</title>
        <authorList>
            <person name="Kingkaew E."/>
            <person name="Tanasupawat S."/>
        </authorList>
    </citation>
    <scope>NUCLEOTIDE SEQUENCE [LARGE SCALE GENOMIC DNA]</scope>
    <source>
        <strain evidence="1 2">BCM23-1</strain>
    </source>
</reference>
<proteinExistence type="predicted"/>